<keyword evidence="4" id="KW-1185">Reference proteome</keyword>
<evidence type="ECO:0000259" key="2">
    <source>
        <dbReference type="PROSITE" id="PS50943"/>
    </source>
</evidence>
<name>A0ABT7RZC2_9LACO</name>
<dbReference type="InterPro" id="IPR001387">
    <property type="entry name" value="Cro/C1-type_HTH"/>
</dbReference>
<proteinExistence type="predicted"/>
<dbReference type="SMART" id="SM00530">
    <property type="entry name" value="HTH_XRE"/>
    <property type="match status" value="1"/>
</dbReference>
<dbReference type="SUPFAM" id="SSF47413">
    <property type="entry name" value="lambda repressor-like DNA-binding domains"/>
    <property type="match status" value="1"/>
</dbReference>
<sequence length="65" mass="7773">MDRLRQLRKERNVTQQELADDMLVTQRTLARYESGEREPRLPIVFDLADYFKVSIDYLVGRSDVR</sequence>
<evidence type="ECO:0000256" key="1">
    <source>
        <dbReference type="ARBA" id="ARBA00023125"/>
    </source>
</evidence>
<dbReference type="EMBL" id="JAUCAQ010000012">
    <property type="protein sequence ID" value="MDM7646652.1"/>
    <property type="molecule type" value="Genomic_DNA"/>
</dbReference>
<dbReference type="PANTHER" id="PTHR46558:SF11">
    <property type="entry name" value="HTH-TYPE TRANSCRIPTIONAL REGULATOR XRE"/>
    <property type="match status" value="1"/>
</dbReference>
<keyword evidence="1" id="KW-0238">DNA-binding</keyword>
<reference evidence="3 4" key="1">
    <citation type="submission" date="2023-06" db="EMBL/GenBank/DDBJ databases">
        <title>Draft Genome Sequences of lactic acid bacteria strains isolated from fermented milk products.</title>
        <authorList>
            <person name="Elcheninov A.G."/>
            <person name="Klyukina A."/>
            <person name="Zayulina K.S."/>
            <person name="Gavirova L.A."/>
            <person name="Shcherbakova P.A."/>
            <person name="Shestakov A.I."/>
            <person name="Kublanov I.V."/>
            <person name="Kochetkova T.V."/>
        </authorList>
    </citation>
    <scope>NUCLEOTIDE SEQUENCE [LARGE SCALE GENOMIC DNA]</scope>
    <source>
        <strain evidence="3 4">TOM.81</strain>
    </source>
</reference>
<organism evidence="3 4">
    <name type="scientific">Leuconostoc falkenbergense</name>
    <dbReference type="NCBI Taxonomy" id="2766470"/>
    <lineage>
        <taxon>Bacteria</taxon>
        <taxon>Bacillati</taxon>
        <taxon>Bacillota</taxon>
        <taxon>Bacilli</taxon>
        <taxon>Lactobacillales</taxon>
        <taxon>Lactobacillaceae</taxon>
        <taxon>Leuconostoc</taxon>
    </lineage>
</organism>
<evidence type="ECO:0000313" key="4">
    <source>
        <dbReference type="Proteomes" id="UP001242903"/>
    </source>
</evidence>
<dbReference type="Pfam" id="PF01381">
    <property type="entry name" value="HTH_3"/>
    <property type="match status" value="1"/>
</dbReference>
<gene>
    <name evidence="3" type="ORF">QUE93_06440</name>
</gene>
<dbReference type="InterPro" id="IPR010982">
    <property type="entry name" value="Lambda_DNA-bd_dom_sf"/>
</dbReference>
<dbReference type="RefSeq" id="WP_289456458.1">
    <property type="nucleotide sequence ID" value="NZ_JAUCAQ010000012.1"/>
</dbReference>
<dbReference type="PANTHER" id="PTHR46558">
    <property type="entry name" value="TRACRIPTIONAL REGULATORY PROTEIN-RELATED-RELATED"/>
    <property type="match status" value="1"/>
</dbReference>
<accession>A0ABT7RZC2</accession>
<feature type="domain" description="HTH cro/C1-type" evidence="2">
    <location>
        <begin position="4"/>
        <end position="58"/>
    </location>
</feature>
<protein>
    <submittedName>
        <fullName evidence="3">Helix-turn-helix transcriptional regulator</fullName>
    </submittedName>
</protein>
<evidence type="ECO:0000313" key="3">
    <source>
        <dbReference type="EMBL" id="MDM7646652.1"/>
    </source>
</evidence>
<dbReference type="PROSITE" id="PS50943">
    <property type="entry name" value="HTH_CROC1"/>
    <property type="match status" value="1"/>
</dbReference>
<dbReference type="Gene3D" id="1.10.260.40">
    <property type="entry name" value="lambda repressor-like DNA-binding domains"/>
    <property type="match status" value="1"/>
</dbReference>
<comment type="caution">
    <text evidence="3">The sequence shown here is derived from an EMBL/GenBank/DDBJ whole genome shotgun (WGS) entry which is preliminary data.</text>
</comment>
<dbReference type="CDD" id="cd00093">
    <property type="entry name" value="HTH_XRE"/>
    <property type="match status" value="1"/>
</dbReference>
<dbReference type="Proteomes" id="UP001242903">
    <property type="component" value="Unassembled WGS sequence"/>
</dbReference>